<proteinExistence type="predicted"/>
<dbReference type="Gene3D" id="2.60.40.10">
    <property type="entry name" value="Immunoglobulins"/>
    <property type="match status" value="1"/>
</dbReference>
<name>A0A4Q2VAJ6_FUSOX</name>
<dbReference type="InterPro" id="IPR048527">
    <property type="entry name" value="Sde182_C"/>
</dbReference>
<accession>A0A4Q2VAJ6</accession>
<dbReference type="EMBL" id="MQTW01000270">
    <property type="protein sequence ID" value="RYC81183.1"/>
    <property type="molecule type" value="Genomic_DNA"/>
</dbReference>
<evidence type="ECO:0000259" key="1">
    <source>
        <dbReference type="Pfam" id="PF07632"/>
    </source>
</evidence>
<dbReference type="AlphaFoldDB" id="A0A4Q2VAJ6"/>
<dbReference type="InterPro" id="IPR036452">
    <property type="entry name" value="Ribo_hydro-like"/>
</dbReference>
<evidence type="ECO:0008006" key="5">
    <source>
        <dbReference type="Google" id="ProtNLM"/>
    </source>
</evidence>
<organism evidence="3 4">
    <name type="scientific">Fusarium oxysporum f. sp. narcissi</name>
    <dbReference type="NCBI Taxonomy" id="451672"/>
    <lineage>
        <taxon>Eukaryota</taxon>
        <taxon>Fungi</taxon>
        <taxon>Dikarya</taxon>
        <taxon>Ascomycota</taxon>
        <taxon>Pezizomycotina</taxon>
        <taxon>Sordariomycetes</taxon>
        <taxon>Hypocreomycetidae</taxon>
        <taxon>Hypocreales</taxon>
        <taxon>Nectriaceae</taxon>
        <taxon>Fusarium</taxon>
        <taxon>Fusarium oxysporum species complex</taxon>
    </lineage>
</organism>
<evidence type="ECO:0000259" key="2">
    <source>
        <dbReference type="Pfam" id="PF21027"/>
    </source>
</evidence>
<dbReference type="Pfam" id="PF21027">
    <property type="entry name" value="Sde0182_C"/>
    <property type="match status" value="1"/>
</dbReference>
<dbReference type="InterPro" id="IPR011483">
    <property type="entry name" value="Sde182_NH-like"/>
</dbReference>
<feature type="domain" description="Cellulose-binding Sde182 nucleoside hydrolase-like" evidence="1">
    <location>
        <begin position="20"/>
        <end position="281"/>
    </location>
</feature>
<evidence type="ECO:0000313" key="3">
    <source>
        <dbReference type="EMBL" id="RYC81183.1"/>
    </source>
</evidence>
<reference evidence="3 4" key="1">
    <citation type="submission" date="2016-12" db="EMBL/GenBank/DDBJ databases">
        <title>Draft genome sequence of Fusarium oxysporum causing rot on Narcissus.</title>
        <authorList>
            <person name="Armitage A.D."/>
            <person name="Taylor A."/>
            <person name="Clarkson J.P."/>
            <person name="Harrison R.J."/>
            <person name="Jackson A.C."/>
        </authorList>
    </citation>
    <scope>NUCLEOTIDE SEQUENCE [LARGE SCALE GENOMIC DNA]</scope>
    <source>
        <strain evidence="3 4">N139</strain>
    </source>
</reference>
<gene>
    <name evidence="3" type="ORF">BFJ63_vAg15921</name>
</gene>
<dbReference type="Pfam" id="PF07632">
    <property type="entry name" value="Sde182_NH-like"/>
    <property type="match status" value="1"/>
</dbReference>
<feature type="domain" description="Cellulose-binding Sde182 C-terminal" evidence="2">
    <location>
        <begin position="369"/>
        <end position="486"/>
    </location>
</feature>
<protein>
    <recommendedName>
        <fullName evidence="5">DUF1593 domain protein</fullName>
    </recommendedName>
</protein>
<dbReference type="Gene3D" id="3.90.245.10">
    <property type="entry name" value="Ribonucleoside hydrolase-like"/>
    <property type="match status" value="1"/>
</dbReference>
<comment type="caution">
    <text evidence="3">The sequence shown here is derived from an EMBL/GenBank/DDBJ whole genome shotgun (WGS) entry which is preliminary data.</text>
</comment>
<dbReference type="Proteomes" id="UP000290540">
    <property type="component" value="Unassembled WGS sequence"/>
</dbReference>
<dbReference type="InterPro" id="IPR013783">
    <property type="entry name" value="Ig-like_fold"/>
</dbReference>
<sequence length="492" mass="55227">MAAARGANALAQEPAIYRPRVFMMSDILNEPDDEMSLVRFLLYSNHFDVRGICATTSISLQNETHPEAMERIIRAYAKVVDNLNTHVGPNCQYPDPDKLLALVSSGPKVYGRKFLDEPLSEGAKRLVQALDESEEPLYCGLWGGANNVAQALHHIEQTKPKEEGARLRSRLRVYAISDQDDAGLWIRIHWPNMFYIVSVHGFGEFLAATWVGINESDNGMPDMTKVKDDWLTPNIRLGPLGAEYPYITFGMEGDSPSFMWLIPNGLSNPERPEWGGWGGRYNRVTWSHDLSGEYGVSPDTVITKEGKPYMSVQSTIWRWRDASQDDFASRMQWTLHQDFSATAHPPILNINGSAGPELLQIEFAPEESVILDASKTIDVDHPDDLSQLEFEWYYYLEPGFPHSTGKPFGDNVPIKPLSPPEGTDGILAVNEAGFSNVVLGPKVSVTNLIPPTSKKDQLEGEWHVILQVRTKKGPYHIRRYKRVVFKYVAAEA</sequence>
<evidence type="ECO:0000313" key="4">
    <source>
        <dbReference type="Proteomes" id="UP000290540"/>
    </source>
</evidence>
<dbReference type="GO" id="GO:0016799">
    <property type="term" value="F:hydrolase activity, hydrolyzing N-glycosyl compounds"/>
    <property type="evidence" value="ECO:0007669"/>
    <property type="project" value="InterPro"/>
</dbReference>